<gene>
    <name evidence="9" type="ORF">J2X12_001262</name>
</gene>
<comment type="caution">
    <text evidence="9">The sequence shown here is derived from an EMBL/GenBank/DDBJ whole genome shotgun (WGS) entry which is preliminary data.</text>
</comment>
<dbReference type="InterPro" id="IPR039425">
    <property type="entry name" value="RNA_pol_sigma-70-like"/>
</dbReference>
<dbReference type="NCBIfam" id="TIGR02937">
    <property type="entry name" value="sigma70-ECF"/>
    <property type="match status" value="1"/>
</dbReference>
<keyword evidence="5 6" id="KW-0804">Transcription</keyword>
<dbReference type="EMBL" id="JAVDWN010000003">
    <property type="protein sequence ID" value="MDR7163249.1"/>
    <property type="molecule type" value="Genomic_DNA"/>
</dbReference>
<proteinExistence type="inferred from homology"/>
<dbReference type="Gene3D" id="1.10.10.10">
    <property type="entry name" value="Winged helix-like DNA-binding domain superfamily/Winged helix DNA-binding domain"/>
    <property type="match status" value="1"/>
</dbReference>
<sequence>MSGDPAMIVATDAAKEPRLVSPDQAPPGWEDGLTPSFLAGDEHALAAAYREFAPLVHTLALRSLPDRSAADDVTQEVFIRVWRSRSTFNPQVARLPAWIVGITRNVISDTLSASAREARKAVAVAGAGLADEAGTGHEDAELLADRLLLDGELDRLGEPQGSIMKLAFYDDLTHEQISRKLGLPLGTVKSHIRRSLSHLRNRLEVNHAAS</sequence>
<dbReference type="InterPro" id="IPR014284">
    <property type="entry name" value="RNA_pol_sigma-70_dom"/>
</dbReference>
<keyword evidence="4 6" id="KW-0238">DNA-binding</keyword>
<dbReference type="PANTHER" id="PTHR43133">
    <property type="entry name" value="RNA POLYMERASE ECF-TYPE SIGMA FACTO"/>
    <property type="match status" value="1"/>
</dbReference>
<dbReference type="PANTHER" id="PTHR43133:SF62">
    <property type="entry name" value="RNA POLYMERASE SIGMA FACTOR SIGZ"/>
    <property type="match status" value="1"/>
</dbReference>
<dbReference type="GO" id="GO:0003677">
    <property type="term" value="F:DNA binding"/>
    <property type="evidence" value="ECO:0007669"/>
    <property type="project" value="UniProtKB-KW"/>
</dbReference>
<dbReference type="PROSITE" id="PS01063">
    <property type="entry name" value="SIGMA70_ECF"/>
    <property type="match status" value="1"/>
</dbReference>
<dbReference type="Pfam" id="PF04545">
    <property type="entry name" value="Sigma70_r4"/>
    <property type="match status" value="1"/>
</dbReference>
<feature type="domain" description="RNA polymerase sigma-70 region 2" evidence="7">
    <location>
        <begin position="49"/>
        <end position="116"/>
    </location>
</feature>
<dbReference type="InterPro" id="IPR036388">
    <property type="entry name" value="WH-like_DNA-bd_sf"/>
</dbReference>
<dbReference type="InterPro" id="IPR000838">
    <property type="entry name" value="RNA_pol_sigma70_ECF_CS"/>
</dbReference>
<evidence type="ECO:0000256" key="5">
    <source>
        <dbReference type="ARBA" id="ARBA00023163"/>
    </source>
</evidence>
<organism evidence="9 10">
    <name type="scientific">Pseudarthrobacter oxydans</name>
    <name type="common">Arthrobacter oxydans</name>
    <dbReference type="NCBI Taxonomy" id="1671"/>
    <lineage>
        <taxon>Bacteria</taxon>
        <taxon>Bacillati</taxon>
        <taxon>Actinomycetota</taxon>
        <taxon>Actinomycetes</taxon>
        <taxon>Micrococcales</taxon>
        <taxon>Micrococcaceae</taxon>
        <taxon>Pseudarthrobacter</taxon>
    </lineage>
</organism>
<dbReference type="Pfam" id="PF04542">
    <property type="entry name" value="Sigma70_r2"/>
    <property type="match status" value="1"/>
</dbReference>
<dbReference type="GO" id="GO:0016987">
    <property type="term" value="F:sigma factor activity"/>
    <property type="evidence" value="ECO:0007669"/>
    <property type="project" value="UniProtKB-KW"/>
</dbReference>
<evidence type="ECO:0000259" key="7">
    <source>
        <dbReference type="Pfam" id="PF04542"/>
    </source>
</evidence>
<dbReference type="Proteomes" id="UP001262032">
    <property type="component" value="Unassembled WGS sequence"/>
</dbReference>
<dbReference type="SUPFAM" id="SSF88946">
    <property type="entry name" value="Sigma2 domain of RNA polymerase sigma factors"/>
    <property type="match status" value="1"/>
</dbReference>
<dbReference type="InterPro" id="IPR013325">
    <property type="entry name" value="RNA_pol_sigma_r2"/>
</dbReference>
<evidence type="ECO:0000259" key="8">
    <source>
        <dbReference type="Pfam" id="PF04545"/>
    </source>
</evidence>
<accession>A0AAW8N998</accession>
<dbReference type="InterPro" id="IPR007630">
    <property type="entry name" value="RNA_pol_sigma70_r4"/>
</dbReference>
<comment type="similarity">
    <text evidence="1 6">Belongs to the sigma-70 factor family. ECF subfamily.</text>
</comment>
<dbReference type="InterPro" id="IPR007627">
    <property type="entry name" value="RNA_pol_sigma70_r2"/>
</dbReference>
<evidence type="ECO:0000256" key="4">
    <source>
        <dbReference type="ARBA" id="ARBA00023125"/>
    </source>
</evidence>
<evidence type="ECO:0000256" key="3">
    <source>
        <dbReference type="ARBA" id="ARBA00023082"/>
    </source>
</evidence>
<evidence type="ECO:0000313" key="9">
    <source>
        <dbReference type="EMBL" id="MDR7163249.1"/>
    </source>
</evidence>
<evidence type="ECO:0000256" key="2">
    <source>
        <dbReference type="ARBA" id="ARBA00023015"/>
    </source>
</evidence>
<reference evidence="9" key="1">
    <citation type="submission" date="2023-07" db="EMBL/GenBank/DDBJ databases">
        <title>Sorghum-associated microbial communities from plants grown in Nebraska, USA.</title>
        <authorList>
            <person name="Schachtman D."/>
        </authorList>
    </citation>
    <scope>NUCLEOTIDE SEQUENCE</scope>
    <source>
        <strain evidence="9">BE261</strain>
    </source>
</reference>
<dbReference type="AlphaFoldDB" id="A0AAW8N998"/>
<keyword evidence="3 6" id="KW-0731">Sigma factor</keyword>
<dbReference type="CDD" id="cd06171">
    <property type="entry name" value="Sigma70_r4"/>
    <property type="match status" value="1"/>
</dbReference>
<protein>
    <recommendedName>
        <fullName evidence="6">RNA polymerase sigma factor</fullName>
    </recommendedName>
</protein>
<dbReference type="Gene3D" id="1.10.1740.10">
    <property type="match status" value="1"/>
</dbReference>
<dbReference type="SUPFAM" id="SSF88659">
    <property type="entry name" value="Sigma3 and sigma4 domains of RNA polymerase sigma factors"/>
    <property type="match status" value="1"/>
</dbReference>
<feature type="domain" description="RNA polymerase sigma-70 region 4" evidence="8">
    <location>
        <begin position="153"/>
        <end position="201"/>
    </location>
</feature>
<keyword evidence="2 6" id="KW-0805">Transcription regulation</keyword>
<evidence type="ECO:0000256" key="1">
    <source>
        <dbReference type="ARBA" id="ARBA00010641"/>
    </source>
</evidence>
<evidence type="ECO:0000256" key="6">
    <source>
        <dbReference type="RuleBase" id="RU000716"/>
    </source>
</evidence>
<dbReference type="GO" id="GO:0006352">
    <property type="term" value="P:DNA-templated transcription initiation"/>
    <property type="evidence" value="ECO:0007669"/>
    <property type="project" value="InterPro"/>
</dbReference>
<evidence type="ECO:0000313" key="10">
    <source>
        <dbReference type="Proteomes" id="UP001262032"/>
    </source>
</evidence>
<name>A0AAW8N998_PSEOX</name>
<dbReference type="InterPro" id="IPR013324">
    <property type="entry name" value="RNA_pol_sigma_r3/r4-like"/>
</dbReference>